<reference evidence="12" key="1">
    <citation type="journal article" date="2014" name="Int. J. Syst. Evol. Microbiol.">
        <title>Complete genome sequence of Corynebacterium casei LMG S-19264T (=DSM 44701T), isolated from a smear-ripened cheese.</title>
        <authorList>
            <consortium name="US DOE Joint Genome Institute (JGI-PGF)"/>
            <person name="Walter F."/>
            <person name="Albersmeier A."/>
            <person name="Kalinowski J."/>
            <person name="Ruckert C."/>
        </authorList>
    </citation>
    <scope>NUCLEOTIDE SEQUENCE</scope>
    <source>
        <strain evidence="12">KCTC 42651</strain>
    </source>
</reference>
<feature type="domain" description="Cytochrome c" evidence="11">
    <location>
        <begin position="102"/>
        <end position="200"/>
    </location>
</feature>
<evidence type="ECO:0000256" key="8">
    <source>
        <dbReference type="PROSITE-ProRule" id="PRU00433"/>
    </source>
</evidence>
<feature type="compositionally biased region" description="Basic and acidic residues" evidence="9">
    <location>
        <begin position="22"/>
        <end position="32"/>
    </location>
</feature>
<dbReference type="PRINTS" id="PR00605">
    <property type="entry name" value="CYTCHROMECIC"/>
</dbReference>
<evidence type="ECO:0000256" key="9">
    <source>
        <dbReference type="SAM" id="MobiDB-lite"/>
    </source>
</evidence>
<dbReference type="Gene3D" id="1.10.760.10">
    <property type="entry name" value="Cytochrome c-like domain"/>
    <property type="match status" value="1"/>
</dbReference>
<organism evidence="12 13">
    <name type="scientific">Thalassobaculum fulvum</name>
    <dbReference type="NCBI Taxonomy" id="1633335"/>
    <lineage>
        <taxon>Bacteria</taxon>
        <taxon>Pseudomonadati</taxon>
        <taxon>Pseudomonadota</taxon>
        <taxon>Alphaproteobacteria</taxon>
        <taxon>Rhodospirillales</taxon>
        <taxon>Thalassobaculaceae</taxon>
        <taxon>Thalassobaculum</taxon>
    </lineage>
</organism>
<keyword evidence="10" id="KW-0472">Membrane</keyword>
<dbReference type="GO" id="GO:0005506">
    <property type="term" value="F:iron ion binding"/>
    <property type="evidence" value="ECO:0007669"/>
    <property type="project" value="InterPro"/>
</dbReference>
<keyword evidence="10" id="KW-1133">Transmembrane helix</keyword>
<feature type="region of interest" description="Disordered" evidence="9">
    <location>
        <begin position="1"/>
        <end position="32"/>
    </location>
</feature>
<dbReference type="RefSeq" id="WP_189992310.1">
    <property type="nucleotide sequence ID" value="NZ_BMZS01000009.1"/>
</dbReference>
<evidence type="ECO:0000256" key="5">
    <source>
        <dbReference type="ARBA" id="ARBA00022723"/>
    </source>
</evidence>
<reference evidence="12" key="2">
    <citation type="submission" date="2020-09" db="EMBL/GenBank/DDBJ databases">
        <authorList>
            <person name="Sun Q."/>
            <person name="Kim S."/>
        </authorList>
    </citation>
    <scope>NUCLEOTIDE SEQUENCE</scope>
    <source>
        <strain evidence="12">KCTC 42651</strain>
    </source>
</reference>
<keyword evidence="2" id="KW-0813">Transport</keyword>
<dbReference type="InterPro" id="IPR009056">
    <property type="entry name" value="Cyt_c-like_dom"/>
</dbReference>
<dbReference type="AlphaFoldDB" id="A0A918XU54"/>
<keyword evidence="7 8" id="KW-0408">Iron</keyword>
<keyword evidence="4" id="KW-0679">Respiratory chain</keyword>
<dbReference type="InterPro" id="IPR051459">
    <property type="entry name" value="Cytochrome_c-type_DH"/>
</dbReference>
<evidence type="ECO:0000259" key="11">
    <source>
        <dbReference type="PROSITE" id="PS51007"/>
    </source>
</evidence>
<name>A0A918XU54_9PROT</name>
<evidence type="ECO:0000313" key="12">
    <source>
        <dbReference type="EMBL" id="GHD56490.1"/>
    </source>
</evidence>
<dbReference type="InterPro" id="IPR008168">
    <property type="entry name" value="Cyt_C_IC"/>
</dbReference>
<evidence type="ECO:0000256" key="1">
    <source>
        <dbReference type="ARBA" id="ARBA00001926"/>
    </source>
</evidence>
<dbReference type="InterPro" id="IPR036909">
    <property type="entry name" value="Cyt_c-like_dom_sf"/>
</dbReference>
<keyword evidence="5 8" id="KW-0479">Metal-binding</keyword>
<dbReference type="GO" id="GO:0009055">
    <property type="term" value="F:electron transfer activity"/>
    <property type="evidence" value="ECO:0007669"/>
    <property type="project" value="InterPro"/>
</dbReference>
<keyword evidence="10" id="KW-0812">Transmembrane</keyword>
<accession>A0A918XU54</accession>
<evidence type="ECO:0000313" key="13">
    <source>
        <dbReference type="Proteomes" id="UP000630353"/>
    </source>
</evidence>
<comment type="caution">
    <text evidence="12">The sequence shown here is derived from an EMBL/GenBank/DDBJ whole genome shotgun (WGS) entry which is preliminary data.</text>
</comment>
<evidence type="ECO:0000256" key="3">
    <source>
        <dbReference type="ARBA" id="ARBA00022617"/>
    </source>
</evidence>
<evidence type="ECO:0000256" key="2">
    <source>
        <dbReference type="ARBA" id="ARBA00022448"/>
    </source>
</evidence>
<feature type="compositionally biased region" description="Basic and acidic residues" evidence="9">
    <location>
        <begin position="1"/>
        <end position="10"/>
    </location>
</feature>
<dbReference type="Pfam" id="PF13442">
    <property type="entry name" value="Cytochrome_CBB3"/>
    <property type="match status" value="1"/>
</dbReference>
<dbReference type="SUPFAM" id="SSF46626">
    <property type="entry name" value="Cytochrome c"/>
    <property type="match status" value="1"/>
</dbReference>
<evidence type="ECO:0000256" key="6">
    <source>
        <dbReference type="ARBA" id="ARBA00022982"/>
    </source>
</evidence>
<protein>
    <recommendedName>
        <fullName evidence="11">Cytochrome c domain-containing protein</fullName>
    </recommendedName>
</protein>
<evidence type="ECO:0000256" key="10">
    <source>
        <dbReference type="SAM" id="Phobius"/>
    </source>
</evidence>
<keyword evidence="13" id="KW-1185">Reference proteome</keyword>
<keyword evidence="3 8" id="KW-0349">Heme</keyword>
<gene>
    <name evidence="12" type="ORF">GCM10017083_36550</name>
</gene>
<sequence length="217" mass="24089">MTERRFDRQRRLSRMAGMNPRVPREPGRTLDPERRLRGLVQLEDDEPAEAGAPLGRLGRRLGPKGRFLVVAVFIGVAITMGSIYWDRWSNESATAADHANPAQVALGHTLYDQHCAFCHGPDLAGKPGWDGDYPSGGRPPLPLDGTGAIARLGDRDLFDVTKFGGQPFSPPTYKNDMPGFEGRLADADIWAILAFVKSRWPEEVRERQKEAAKEREG</sequence>
<dbReference type="PROSITE" id="PS51007">
    <property type="entry name" value="CYTC"/>
    <property type="match status" value="1"/>
</dbReference>
<dbReference type="PANTHER" id="PTHR35008:SF4">
    <property type="entry name" value="BLL4482 PROTEIN"/>
    <property type="match status" value="1"/>
</dbReference>
<comment type="cofactor">
    <cofactor evidence="1">
        <name>heme c</name>
        <dbReference type="ChEBI" id="CHEBI:61717"/>
    </cofactor>
</comment>
<dbReference type="Proteomes" id="UP000630353">
    <property type="component" value="Unassembled WGS sequence"/>
</dbReference>
<feature type="transmembrane region" description="Helical" evidence="10">
    <location>
        <begin position="67"/>
        <end position="85"/>
    </location>
</feature>
<dbReference type="PANTHER" id="PTHR35008">
    <property type="entry name" value="BLL4482 PROTEIN-RELATED"/>
    <property type="match status" value="1"/>
</dbReference>
<dbReference type="GO" id="GO:0020037">
    <property type="term" value="F:heme binding"/>
    <property type="evidence" value="ECO:0007669"/>
    <property type="project" value="InterPro"/>
</dbReference>
<evidence type="ECO:0000256" key="7">
    <source>
        <dbReference type="ARBA" id="ARBA00023004"/>
    </source>
</evidence>
<proteinExistence type="predicted"/>
<keyword evidence="6" id="KW-0249">Electron transport</keyword>
<evidence type="ECO:0000256" key="4">
    <source>
        <dbReference type="ARBA" id="ARBA00022660"/>
    </source>
</evidence>
<dbReference type="EMBL" id="BMZS01000009">
    <property type="protein sequence ID" value="GHD56490.1"/>
    <property type="molecule type" value="Genomic_DNA"/>
</dbReference>